<keyword evidence="4" id="KW-0479">Metal-binding</keyword>
<evidence type="ECO:0000256" key="13">
    <source>
        <dbReference type="ARBA" id="ARBA00066213"/>
    </source>
</evidence>
<evidence type="ECO:0000256" key="8">
    <source>
        <dbReference type="ARBA" id="ARBA00023015"/>
    </source>
</evidence>
<evidence type="ECO:0000256" key="14">
    <source>
        <dbReference type="PROSITE-ProRule" id="PRU00469"/>
    </source>
</evidence>
<evidence type="ECO:0000256" key="7">
    <source>
        <dbReference type="ARBA" id="ARBA00022833"/>
    </source>
</evidence>
<dbReference type="InterPro" id="IPR000812">
    <property type="entry name" value="TFIIB"/>
</dbReference>
<evidence type="ECO:0000256" key="6">
    <source>
        <dbReference type="ARBA" id="ARBA00022771"/>
    </source>
</evidence>
<evidence type="ECO:0000256" key="1">
    <source>
        <dbReference type="ARBA" id="ARBA00004123"/>
    </source>
</evidence>
<dbReference type="PROSITE" id="PS51134">
    <property type="entry name" value="ZF_TFIIB"/>
    <property type="match status" value="1"/>
</dbReference>
<feature type="domain" description="TFIIB-type" evidence="15">
    <location>
        <begin position="8"/>
        <end position="41"/>
    </location>
</feature>
<dbReference type="OrthoDB" id="25790at2759"/>
<dbReference type="FunFam" id="1.10.472.170:FF:000001">
    <property type="entry name" value="Transcription initiation factor IIB"/>
    <property type="match status" value="1"/>
</dbReference>
<dbReference type="InterPro" id="IPR013763">
    <property type="entry name" value="Cyclin-like_dom"/>
</dbReference>
<evidence type="ECO:0000256" key="3">
    <source>
        <dbReference type="ARBA" id="ARBA00013932"/>
    </source>
</evidence>
<dbReference type="Proteomes" id="UP001150925">
    <property type="component" value="Unassembled WGS sequence"/>
</dbReference>
<dbReference type="Pfam" id="PF00382">
    <property type="entry name" value="TFIIB"/>
    <property type="match status" value="2"/>
</dbReference>
<dbReference type="GO" id="GO:0097550">
    <property type="term" value="C:transcription preinitiation complex"/>
    <property type="evidence" value="ECO:0007669"/>
    <property type="project" value="TreeGrafter"/>
</dbReference>
<dbReference type="PROSITE" id="PS00782">
    <property type="entry name" value="TFIIB"/>
    <property type="match status" value="1"/>
</dbReference>
<evidence type="ECO:0000256" key="4">
    <source>
        <dbReference type="ARBA" id="ARBA00022723"/>
    </source>
</evidence>
<keyword evidence="9" id="KW-0804">Transcription</keyword>
<dbReference type="SUPFAM" id="SSF57783">
    <property type="entry name" value="Zinc beta-ribbon"/>
    <property type="match status" value="1"/>
</dbReference>
<dbReference type="PANTHER" id="PTHR11618:SF13">
    <property type="entry name" value="TRANSCRIPTION INITIATION FACTOR IIB"/>
    <property type="match status" value="1"/>
</dbReference>
<dbReference type="GO" id="GO:0008270">
    <property type="term" value="F:zinc ion binding"/>
    <property type="evidence" value="ECO:0007669"/>
    <property type="project" value="UniProtKB-KW"/>
</dbReference>
<evidence type="ECO:0000313" key="16">
    <source>
        <dbReference type="EMBL" id="KAJ1967352.1"/>
    </source>
</evidence>
<evidence type="ECO:0000259" key="15">
    <source>
        <dbReference type="PROSITE" id="PS51134"/>
    </source>
</evidence>
<dbReference type="EMBL" id="JANBPY010000352">
    <property type="protein sequence ID" value="KAJ1967352.1"/>
    <property type="molecule type" value="Genomic_DNA"/>
</dbReference>
<gene>
    <name evidence="16" type="primary">SUA7</name>
    <name evidence="16" type="ORF">IWQ62_001919</name>
</gene>
<sequence length="313" mass="34503">MANNDLNFRLTCQQCRNPVPNIIEEFASGDMVCGDCGLVLGDRIIDTRSEWRTFANDDGDDPSRVGAASNPLLDGDQLDTVIARADGGSGIARELNKIHGRSSAAKGERMLLGAYKDISSMCDRMQLNQQISNTAKQIYKQVEDKKVLRGKNTDSIIATCIFVACRNENVPRTFKEIFTYTRVPKREISRCFKVISNLLNTNVGVTSSENLMARFCSHLNMPMPVQRVAINVTKEAKELGTLAGKSPVSVAAACIYMVSHLMGMPCTPKDVSKVAGVSETTIKNSYKSLYEVREKLLRPEIVENADLSRLMAP</sequence>
<keyword evidence="7" id="KW-0862">Zinc</keyword>
<comment type="subunit">
    <text evidence="13">Associates with TFIID-IIA (DA complex) to form TFIID-IIA-IIB (DAB-complex) which is then recognized by polymerase II.</text>
</comment>
<keyword evidence="8" id="KW-0805">Transcription regulation</keyword>
<dbReference type="Gene3D" id="1.10.472.170">
    <property type="match status" value="1"/>
</dbReference>
<dbReference type="PRINTS" id="PR00685">
    <property type="entry name" value="TIFACTORIIB"/>
</dbReference>
<comment type="function">
    <text evidence="12">General factor that plays a major role in the activation of eukaryotic genes transcribed by RNA polymerase II.</text>
</comment>
<keyword evidence="5" id="KW-0677">Repeat</keyword>
<accession>A0A9W8ATX7</accession>
<keyword evidence="17" id="KW-1185">Reference proteome</keyword>
<evidence type="ECO:0000313" key="17">
    <source>
        <dbReference type="Proteomes" id="UP001150925"/>
    </source>
</evidence>
<comment type="caution">
    <text evidence="16">The sequence shown here is derived from an EMBL/GenBank/DDBJ whole genome shotgun (WGS) entry which is preliminary data.</text>
</comment>
<evidence type="ECO:0000256" key="12">
    <source>
        <dbReference type="ARBA" id="ARBA00056616"/>
    </source>
</evidence>
<dbReference type="GO" id="GO:0005634">
    <property type="term" value="C:nucleus"/>
    <property type="evidence" value="ECO:0007669"/>
    <property type="project" value="UniProtKB-SubCell"/>
</dbReference>
<dbReference type="PANTHER" id="PTHR11618">
    <property type="entry name" value="TRANSCRIPTION INITIATION FACTOR IIB-RELATED"/>
    <property type="match status" value="1"/>
</dbReference>
<dbReference type="Pfam" id="PF08271">
    <property type="entry name" value="Zn_Ribbon_TF"/>
    <property type="match status" value="1"/>
</dbReference>
<dbReference type="InterPro" id="IPR036915">
    <property type="entry name" value="Cyclin-like_sf"/>
</dbReference>
<dbReference type="FunFam" id="1.10.472.10:FF:000008">
    <property type="entry name" value="Transcription initiation factor IIB"/>
    <property type="match status" value="1"/>
</dbReference>
<organism evidence="16 17">
    <name type="scientific">Dispira parvispora</name>
    <dbReference type="NCBI Taxonomy" id="1520584"/>
    <lineage>
        <taxon>Eukaryota</taxon>
        <taxon>Fungi</taxon>
        <taxon>Fungi incertae sedis</taxon>
        <taxon>Zoopagomycota</taxon>
        <taxon>Kickxellomycotina</taxon>
        <taxon>Dimargaritomycetes</taxon>
        <taxon>Dimargaritales</taxon>
        <taxon>Dimargaritaceae</taxon>
        <taxon>Dispira</taxon>
    </lineage>
</organism>
<reference evidence="16" key="1">
    <citation type="submission" date="2022-07" db="EMBL/GenBank/DDBJ databases">
        <title>Phylogenomic reconstructions and comparative analyses of Kickxellomycotina fungi.</title>
        <authorList>
            <person name="Reynolds N.K."/>
            <person name="Stajich J.E."/>
            <person name="Barry K."/>
            <person name="Grigoriev I.V."/>
            <person name="Crous P."/>
            <person name="Smith M.E."/>
        </authorList>
    </citation>
    <scope>NUCLEOTIDE SEQUENCE</scope>
    <source>
        <strain evidence="16">RSA 1196</strain>
    </source>
</reference>
<dbReference type="SMART" id="SM00385">
    <property type="entry name" value="CYCLIN"/>
    <property type="match status" value="2"/>
</dbReference>
<dbReference type="FunFam" id="2.20.25.10:FF:000036">
    <property type="entry name" value="Transcription initiation factor IIB"/>
    <property type="match status" value="1"/>
</dbReference>
<keyword evidence="10" id="KW-0539">Nucleus</keyword>
<name>A0A9W8ATX7_9FUNG</name>
<dbReference type="Gene3D" id="1.10.472.10">
    <property type="entry name" value="Cyclin-like"/>
    <property type="match status" value="1"/>
</dbReference>
<dbReference type="InterPro" id="IPR013150">
    <property type="entry name" value="TFIIB_cyclin"/>
</dbReference>
<comment type="similarity">
    <text evidence="2">Belongs to the TFIIB family.</text>
</comment>
<dbReference type="GO" id="GO:0016251">
    <property type="term" value="F:RNA polymerase II general transcription initiation factor activity"/>
    <property type="evidence" value="ECO:0007669"/>
    <property type="project" value="TreeGrafter"/>
</dbReference>
<evidence type="ECO:0000256" key="9">
    <source>
        <dbReference type="ARBA" id="ARBA00023163"/>
    </source>
</evidence>
<proteinExistence type="inferred from homology"/>
<evidence type="ECO:0000256" key="10">
    <source>
        <dbReference type="ARBA" id="ARBA00023242"/>
    </source>
</evidence>
<dbReference type="CDD" id="cd20551">
    <property type="entry name" value="CYCLIN_TFIIB_rpt1"/>
    <property type="match status" value="1"/>
</dbReference>
<comment type="subcellular location">
    <subcellularLocation>
        <location evidence="1">Nucleus</location>
    </subcellularLocation>
</comment>
<dbReference type="GO" id="GO:0051123">
    <property type="term" value="P:RNA polymerase II preinitiation complex assembly"/>
    <property type="evidence" value="ECO:0007669"/>
    <property type="project" value="UniProtKB-ARBA"/>
</dbReference>
<dbReference type="InterPro" id="IPR013137">
    <property type="entry name" value="Znf_TFIIB"/>
</dbReference>
<dbReference type="AlphaFoldDB" id="A0A9W8ATX7"/>
<dbReference type="GO" id="GO:0017025">
    <property type="term" value="F:TBP-class protein binding"/>
    <property type="evidence" value="ECO:0007669"/>
    <property type="project" value="InterPro"/>
</dbReference>
<evidence type="ECO:0000256" key="2">
    <source>
        <dbReference type="ARBA" id="ARBA00010857"/>
    </source>
</evidence>
<evidence type="ECO:0000256" key="5">
    <source>
        <dbReference type="ARBA" id="ARBA00022737"/>
    </source>
</evidence>
<dbReference type="SUPFAM" id="SSF47954">
    <property type="entry name" value="Cyclin-like"/>
    <property type="match status" value="2"/>
</dbReference>
<evidence type="ECO:0000256" key="11">
    <source>
        <dbReference type="ARBA" id="ARBA00031706"/>
    </source>
</evidence>
<dbReference type="InterPro" id="IPR023486">
    <property type="entry name" value="TFIIB_CS"/>
</dbReference>
<keyword evidence="6 14" id="KW-0863">Zinc-finger</keyword>
<protein>
    <recommendedName>
        <fullName evidence="3">Transcription initiation factor IIB</fullName>
    </recommendedName>
    <alternativeName>
        <fullName evidence="11">General transcription factor TFIIB</fullName>
    </alternativeName>
</protein>